<feature type="non-terminal residue" evidence="1">
    <location>
        <position position="1"/>
    </location>
</feature>
<dbReference type="EMBL" id="BARS01024804">
    <property type="protein sequence ID" value="GAG12006.1"/>
    <property type="molecule type" value="Genomic_DNA"/>
</dbReference>
<evidence type="ECO:0000313" key="1">
    <source>
        <dbReference type="EMBL" id="GAG12006.1"/>
    </source>
</evidence>
<comment type="caution">
    <text evidence="1">The sequence shown here is derived from an EMBL/GenBank/DDBJ whole genome shotgun (WGS) entry which is preliminary data.</text>
</comment>
<reference evidence="1" key="1">
    <citation type="journal article" date="2014" name="Front. Microbiol.">
        <title>High frequency of phylogenetically diverse reductive dehalogenase-homologous genes in deep subseafloor sedimentary metagenomes.</title>
        <authorList>
            <person name="Kawai M."/>
            <person name="Futagami T."/>
            <person name="Toyoda A."/>
            <person name="Takaki Y."/>
            <person name="Nishi S."/>
            <person name="Hori S."/>
            <person name="Arai W."/>
            <person name="Tsubouchi T."/>
            <person name="Morono Y."/>
            <person name="Uchiyama I."/>
            <person name="Ito T."/>
            <person name="Fujiyama A."/>
            <person name="Inagaki F."/>
            <person name="Takami H."/>
        </authorList>
    </citation>
    <scope>NUCLEOTIDE SEQUENCE</scope>
    <source>
        <strain evidence="1">Expedition CK06-06</strain>
    </source>
</reference>
<gene>
    <name evidence="1" type="ORF">S01H1_39317</name>
</gene>
<accession>X0WH43</accession>
<sequence>IERSPADVGQTQASFDGELMTEQGIRIEVQNLAEVRQYLDELPENFFDDTKKVFKKAVLDADRQVKINLVTKMSVRTGALRRSIRTSVAGTQLNSLRASIYSAADVGGTPVVYAPVHEYGATISAINKYLRVPGGPYLNIPTEANKTPAGVMRKSSRMIFNEGGYIQKTRRGAWGVFLGSKMMFVLKKKVEIPARLGMVDAAEDQVPTILSSLAALLLKE</sequence>
<protein>
    <submittedName>
        <fullName evidence="1">Uncharacterized protein</fullName>
    </submittedName>
</protein>
<organism evidence="1">
    <name type="scientific">marine sediment metagenome</name>
    <dbReference type="NCBI Taxonomy" id="412755"/>
    <lineage>
        <taxon>unclassified sequences</taxon>
        <taxon>metagenomes</taxon>
        <taxon>ecological metagenomes</taxon>
    </lineage>
</organism>
<dbReference type="AlphaFoldDB" id="X0WH43"/>
<proteinExistence type="predicted"/>
<name>X0WH43_9ZZZZ</name>